<sequence length="179" mass="19543">MDTVLSNGAFSVTFRLQKGVRMLTSSSELSLSFLSFCMPSGFSRDVLQYIDDAASDGDSGGSELSLSVHESDILFINDDTDLSVHSPSEPFAVMDDESELSALSHEETDVVNGGQSDSDVVIVPTPTKRGKKARSPTKRGKKARRSRQPVQDANTEEEDAAITPGDRFVAQFQRREYVC</sequence>
<evidence type="ECO:0000313" key="3">
    <source>
        <dbReference type="Proteomes" id="UP001362999"/>
    </source>
</evidence>
<evidence type="ECO:0000256" key="1">
    <source>
        <dbReference type="SAM" id="MobiDB-lite"/>
    </source>
</evidence>
<proteinExistence type="predicted"/>
<accession>A0AAW0CZG2</accession>
<dbReference type="EMBL" id="JAWWNJ010000011">
    <property type="protein sequence ID" value="KAK7044305.1"/>
    <property type="molecule type" value="Genomic_DNA"/>
</dbReference>
<feature type="region of interest" description="Disordered" evidence="1">
    <location>
        <begin position="108"/>
        <end position="166"/>
    </location>
</feature>
<comment type="caution">
    <text evidence="2">The sequence shown here is derived from an EMBL/GenBank/DDBJ whole genome shotgun (WGS) entry which is preliminary data.</text>
</comment>
<dbReference type="Proteomes" id="UP001362999">
    <property type="component" value="Unassembled WGS sequence"/>
</dbReference>
<gene>
    <name evidence="2" type="ORF">R3P38DRAFT_3176563</name>
</gene>
<protein>
    <submittedName>
        <fullName evidence="2">Uncharacterized protein</fullName>
    </submittedName>
</protein>
<feature type="compositionally biased region" description="Basic residues" evidence="1">
    <location>
        <begin position="128"/>
        <end position="147"/>
    </location>
</feature>
<name>A0AAW0CZG2_9AGAR</name>
<keyword evidence="3" id="KW-1185">Reference proteome</keyword>
<evidence type="ECO:0000313" key="2">
    <source>
        <dbReference type="EMBL" id="KAK7044305.1"/>
    </source>
</evidence>
<reference evidence="2 3" key="1">
    <citation type="journal article" date="2024" name="J Genomics">
        <title>Draft genome sequencing and assembly of Favolaschia claudopus CIRM-BRFM 2984 isolated from oak limbs.</title>
        <authorList>
            <person name="Navarro D."/>
            <person name="Drula E."/>
            <person name="Chaduli D."/>
            <person name="Cazenave R."/>
            <person name="Ahrendt S."/>
            <person name="Wang J."/>
            <person name="Lipzen A."/>
            <person name="Daum C."/>
            <person name="Barry K."/>
            <person name="Grigoriev I.V."/>
            <person name="Favel A."/>
            <person name="Rosso M.N."/>
            <person name="Martin F."/>
        </authorList>
    </citation>
    <scope>NUCLEOTIDE SEQUENCE [LARGE SCALE GENOMIC DNA]</scope>
    <source>
        <strain evidence="2 3">CIRM-BRFM 2984</strain>
    </source>
</reference>
<organism evidence="2 3">
    <name type="scientific">Favolaschia claudopus</name>
    <dbReference type="NCBI Taxonomy" id="2862362"/>
    <lineage>
        <taxon>Eukaryota</taxon>
        <taxon>Fungi</taxon>
        <taxon>Dikarya</taxon>
        <taxon>Basidiomycota</taxon>
        <taxon>Agaricomycotina</taxon>
        <taxon>Agaricomycetes</taxon>
        <taxon>Agaricomycetidae</taxon>
        <taxon>Agaricales</taxon>
        <taxon>Marasmiineae</taxon>
        <taxon>Mycenaceae</taxon>
        <taxon>Favolaschia</taxon>
    </lineage>
</organism>
<dbReference type="AlphaFoldDB" id="A0AAW0CZG2"/>